<evidence type="ECO:0000256" key="4">
    <source>
        <dbReference type="ARBA" id="ARBA00022475"/>
    </source>
</evidence>
<dbReference type="Gene3D" id="1.20.1530.20">
    <property type="match status" value="1"/>
</dbReference>
<reference evidence="9" key="1">
    <citation type="submission" date="2021-11" db="EMBL/GenBank/DDBJ databases">
        <title>Description of a new species Pelosinus isolated from the bottom sediments of Lake Baikal.</title>
        <authorList>
            <person name="Zakharyuk A."/>
        </authorList>
    </citation>
    <scope>NUCLEOTIDE SEQUENCE</scope>
    <source>
        <strain evidence="9">Bkl1</strain>
    </source>
</reference>
<keyword evidence="6 8" id="KW-1133">Transmembrane helix</keyword>
<sequence length="320" mass="35491">MDIKLKLVYVFMDLLLPLMLGYFFRRRQYLSEKNCDKLIVVNILVISTVLSILSFWALPLKWELIWLPFFGILLSIIPGTAAYFASKHKYTNCLEKGSYLASAILSNSGTLGGLCAYIIFGEAAFAYTQIVGLAQNLVLFLFCFPMAQYYRQQSCSGIEKQKITFASMFLNRNQLPVVGLIIGIILCVSGVPRPAFLGAVFDPLVHIAAWTALIPAGYSINFSGMKEYYSSTFDLVPIKFVITPIIGYLLAREVFNDQALLGTILILASVPTGINAIVTARLYGLNLHVSGAAFVLTTAVFLVLVYPILFFWITTSSLVH</sequence>
<evidence type="ECO:0000313" key="9">
    <source>
        <dbReference type="EMBL" id="MCC5467529.1"/>
    </source>
</evidence>
<keyword evidence="4" id="KW-1003">Cell membrane</keyword>
<keyword evidence="10" id="KW-1185">Reference proteome</keyword>
<dbReference type="PANTHER" id="PTHR36838">
    <property type="entry name" value="AUXIN EFFLUX CARRIER FAMILY PROTEIN"/>
    <property type="match status" value="1"/>
</dbReference>
<keyword evidence="5 8" id="KW-0812">Transmembrane</keyword>
<dbReference type="RefSeq" id="WP_229536505.1">
    <property type="nucleotide sequence ID" value="NZ_JAJHJB010000035.1"/>
</dbReference>
<gene>
    <name evidence="9" type="ORF">LMF89_19515</name>
</gene>
<evidence type="ECO:0000313" key="10">
    <source>
        <dbReference type="Proteomes" id="UP001165492"/>
    </source>
</evidence>
<dbReference type="Pfam" id="PF03547">
    <property type="entry name" value="Mem_trans"/>
    <property type="match status" value="1"/>
</dbReference>
<comment type="caution">
    <text evidence="9">The sequence shown here is derived from an EMBL/GenBank/DDBJ whole genome shotgun (WGS) entry which is preliminary data.</text>
</comment>
<feature type="transmembrane region" description="Helical" evidence="8">
    <location>
        <begin position="126"/>
        <end position="144"/>
    </location>
</feature>
<dbReference type="EMBL" id="JAJHJB010000035">
    <property type="protein sequence ID" value="MCC5467529.1"/>
    <property type="molecule type" value="Genomic_DNA"/>
</dbReference>
<feature type="transmembrane region" description="Helical" evidence="8">
    <location>
        <begin position="37"/>
        <end position="58"/>
    </location>
</feature>
<comment type="subcellular location">
    <subcellularLocation>
        <location evidence="1">Cell membrane</location>
        <topology evidence="1">Multi-pass membrane protein</topology>
    </subcellularLocation>
</comment>
<evidence type="ECO:0000256" key="2">
    <source>
        <dbReference type="ARBA" id="ARBA00010145"/>
    </source>
</evidence>
<feature type="transmembrane region" description="Helical" evidence="8">
    <location>
        <begin position="263"/>
        <end position="284"/>
    </location>
</feature>
<organism evidence="9 10">
    <name type="scientific">Pelosinus baikalensis</name>
    <dbReference type="NCBI Taxonomy" id="2892015"/>
    <lineage>
        <taxon>Bacteria</taxon>
        <taxon>Bacillati</taxon>
        <taxon>Bacillota</taxon>
        <taxon>Negativicutes</taxon>
        <taxon>Selenomonadales</taxon>
        <taxon>Sporomusaceae</taxon>
        <taxon>Pelosinus</taxon>
    </lineage>
</organism>
<feature type="transmembrane region" description="Helical" evidence="8">
    <location>
        <begin position="175"/>
        <end position="192"/>
    </location>
</feature>
<dbReference type="InterPro" id="IPR038770">
    <property type="entry name" value="Na+/solute_symporter_sf"/>
</dbReference>
<evidence type="ECO:0000256" key="6">
    <source>
        <dbReference type="ARBA" id="ARBA00022989"/>
    </source>
</evidence>
<evidence type="ECO:0000256" key="8">
    <source>
        <dbReference type="SAM" id="Phobius"/>
    </source>
</evidence>
<dbReference type="PANTHER" id="PTHR36838:SF3">
    <property type="entry name" value="TRANSPORTER AUXIN EFFLUX CARRIER EC FAMILY"/>
    <property type="match status" value="1"/>
</dbReference>
<feature type="transmembrane region" description="Helical" evidence="8">
    <location>
        <begin position="204"/>
        <end position="221"/>
    </location>
</feature>
<feature type="transmembrane region" description="Helical" evidence="8">
    <location>
        <begin position="291"/>
        <end position="313"/>
    </location>
</feature>
<keyword evidence="3" id="KW-0813">Transport</keyword>
<evidence type="ECO:0000256" key="3">
    <source>
        <dbReference type="ARBA" id="ARBA00022448"/>
    </source>
</evidence>
<name>A0ABS8HZT5_9FIRM</name>
<accession>A0ABS8HZT5</accession>
<dbReference type="InterPro" id="IPR004776">
    <property type="entry name" value="Mem_transp_PIN-like"/>
</dbReference>
<feature type="transmembrane region" description="Helical" evidence="8">
    <location>
        <begin position="64"/>
        <end position="85"/>
    </location>
</feature>
<evidence type="ECO:0000256" key="5">
    <source>
        <dbReference type="ARBA" id="ARBA00022692"/>
    </source>
</evidence>
<dbReference type="Proteomes" id="UP001165492">
    <property type="component" value="Unassembled WGS sequence"/>
</dbReference>
<comment type="similarity">
    <text evidence="2">Belongs to the auxin efflux carrier (TC 2.A.69) family.</text>
</comment>
<evidence type="ECO:0000256" key="7">
    <source>
        <dbReference type="ARBA" id="ARBA00023136"/>
    </source>
</evidence>
<proteinExistence type="inferred from homology"/>
<evidence type="ECO:0000256" key="1">
    <source>
        <dbReference type="ARBA" id="ARBA00004651"/>
    </source>
</evidence>
<feature type="transmembrane region" description="Helical" evidence="8">
    <location>
        <begin position="97"/>
        <end position="120"/>
    </location>
</feature>
<keyword evidence="7 8" id="KW-0472">Membrane</keyword>
<protein>
    <submittedName>
        <fullName evidence="9">Transporter</fullName>
    </submittedName>
</protein>
<feature type="transmembrane region" description="Helical" evidence="8">
    <location>
        <begin position="6"/>
        <end position="25"/>
    </location>
</feature>
<feature type="transmembrane region" description="Helical" evidence="8">
    <location>
        <begin position="233"/>
        <end position="251"/>
    </location>
</feature>